<proteinExistence type="predicted"/>
<reference evidence="4 5" key="1">
    <citation type="submission" date="2018-08" db="EMBL/GenBank/DDBJ databases">
        <title>A genome reference for cultivated species of the human gut microbiota.</title>
        <authorList>
            <person name="Zou Y."/>
            <person name="Xue W."/>
            <person name="Luo G."/>
        </authorList>
    </citation>
    <scope>NUCLEOTIDE SEQUENCE [LARGE SCALE GENOMIC DNA]</scope>
    <source>
        <strain evidence="1 5">AF24-29LB</strain>
        <strain evidence="2 4">AM16-49B</strain>
    </source>
</reference>
<evidence type="ECO:0000313" key="2">
    <source>
        <dbReference type="EMBL" id="RHH92171.1"/>
    </source>
</evidence>
<gene>
    <name evidence="2" type="ORF">DW190_07255</name>
    <name evidence="1" type="ORF">DWY26_17465</name>
    <name evidence="3" type="ORF">NXW23_20985</name>
</gene>
<dbReference type="Proteomes" id="UP001060260">
    <property type="component" value="Chromosome"/>
</dbReference>
<reference evidence="3" key="2">
    <citation type="submission" date="2022-08" db="EMBL/GenBank/DDBJ databases">
        <title>Genome Sequencing of Bacteroides fragilis Group Isolates with Nanopore Technology.</title>
        <authorList>
            <person name="Tisza M.J."/>
            <person name="Smith D."/>
            <person name="Dekker J.P."/>
        </authorList>
    </citation>
    <scope>NUCLEOTIDE SEQUENCE</scope>
    <source>
        <strain evidence="3">BFG-474</strain>
    </source>
</reference>
<evidence type="ECO:0000313" key="5">
    <source>
        <dbReference type="Proteomes" id="UP000284205"/>
    </source>
</evidence>
<dbReference type="Proteomes" id="UP000284205">
    <property type="component" value="Unassembled WGS sequence"/>
</dbReference>
<sequence length="468" mass="52660">MLKNIKYIRMMKAVRYSMITMSLVLCFISVSCRNEDTVSEQFFDEDAVTVRLNLTTRGVETGDSDLLDELSSDPFQWFKTGTLFPQAPAQPRIALMIFNRDLNRYVYNQLLPFNSTGVDGQYQINIRIPKGETEFYALYAPNQTGKDLPYYTPEGNLQNKIPWDFLGAGTEEISKEEFAGAAFPAIIKEQQDGSLGLPVNNPYDGVTPSPADEKIIDWKGTSVVAWTDLPGVSNRLHLSLLSGKTVASVLPASGKLAQEITVPLFRDFARIRVYLASAPRYGQVTYNYQRISFLNFPVLMSPSFRENDSEKTQLAASTPGTGKAMEHTGTYSYGVKHEGASLTVYEAPLTAEGEIDYVAMEARLYEQFVVPQYLAPYIPESNSWQKKQNHPKIQLTLDYFTGGDESQTKTRTFLLDVGEETSPGVYSGPIYPNRDYKVFIVLPESSDKEIIYRVEPWNSKEVDLPPFQ</sequence>
<accession>A0A412FIM0</accession>
<dbReference type="Proteomes" id="UP000283512">
    <property type="component" value="Unassembled WGS sequence"/>
</dbReference>
<dbReference type="PROSITE" id="PS51257">
    <property type="entry name" value="PROKAR_LIPOPROTEIN"/>
    <property type="match status" value="1"/>
</dbReference>
<dbReference type="EMBL" id="CP103166">
    <property type="protein sequence ID" value="UVQ96712.1"/>
    <property type="molecule type" value="Genomic_DNA"/>
</dbReference>
<dbReference type="EMBL" id="QRUO01000019">
    <property type="protein sequence ID" value="RGR67999.1"/>
    <property type="molecule type" value="Genomic_DNA"/>
</dbReference>
<organism evidence="1 5">
    <name type="scientific">Bacteroides caccae</name>
    <dbReference type="NCBI Taxonomy" id="47678"/>
    <lineage>
        <taxon>Bacteria</taxon>
        <taxon>Pseudomonadati</taxon>
        <taxon>Bacteroidota</taxon>
        <taxon>Bacteroidia</taxon>
        <taxon>Bacteroidales</taxon>
        <taxon>Bacteroidaceae</taxon>
        <taxon>Bacteroides</taxon>
    </lineage>
</organism>
<evidence type="ECO:0000313" key="4">
    <source>
        <dbReference type="Proteomes" id="UP000283512"/>
    </source>
</evidence>
<evidence type="ECO:0000313" key="1">
    <source>
        <dbReference type="EMBL" id="RGR67999.1"/>
    </source>
</evidence>
<dbReference type="AlphaFoldDB" id="A0A412FIM0"/>
<protein>
    <submittedName>
        <fullName evidence="1">DUF5042 domain-containing protein</fullName>
    </submittedName>
</protein>
<dbReference type="Pfam" id="PF16445">
    <property type="entry name" value="DUF5042"/>
    <property type="match status" value="1"/>
</dbReference>
<dbReference type="InterPro" id="IPR032241">
    <property type="entry name" value="DUF5042"/>
</dbReference>
<dbReference type="EMBL" id="QRKD01000004">
    <property type="protein sequence ID" value="RHH92171.1"/>
    <property type="molecule type" value="Genomic_DNA"/>
</dbReference>
<name>A0A412FIM0_9BACE</name>
<evidence type="ECO:0000313" key="3">
    <source>
        <dbReference type="EMBL" id="UVQ96712.1"/>
    </source>
</evidence>
<dbReference type="RefSeq" id="WP_122139550.1">
    <property type="nucleotide sequence ID" value="NZ_CAXSLD010000004.1"/>
</dbReference>